<proteinExistence type="predicted"/>
<name>A0AA40M655_CLONO</name>
<dbReference type="Proteomes" id="UP000027770">
    <property type="component" value="Unassembled WGS sequence"/>
</dbReference>
<sequence>MQEQFTPQSMSLSEIFTDKDPIYQIPDYQRQYSWKDEQVTQLWDDIYEAYLNNKDESTMDTNYFLGSLIVIAKGNGIEDIVDGQQRITTLMILLCVLRRVYPKINSKVDPIQNPKVVKIKKIENCISNSNDIQRLRLQSDPAHASDFEDLIAEKEEFSNIKKPSKKEIENEVKNRYINTAYIFNEYLTNLGEVEAGNFINYLLNQVKLIKITCYDESFAIKLFQVLNDRGMDLSAADIIKGYLLAPISRDEHKHATFMNDWRVIEQWISDMDADNLTDMFTYYQYYLLASNPKHSLVEELKRQFRDKDSNEILRDFKKFVSEYKNIYESSNKIVNSFWYLPWGNYWLTALITAEHKKYTEIDKLRKVLRRFYYLCMISGKTLNGIKQTCFNIISAIKDIKPIEEINKIIDEKLEKDSIIKTALERLNGDVYFEGWIRAVLLLVEYNQTDEDEANFIYIDSNLQSEHILPRNFLNVEKWSYFDKKLGEKYLNTLGNMTLLSGKKNKQAQDYPFNEKIKVYSGLGKNGNKAEGITSFRITQKIVDDYNANKYRKVWNEQSIIDRHNWLISEIGKILEIDTTSIQR</sequence>
<dbReference type="AlphaFoldDB" id="A0AA40M655"/>
<evidence type="ECO:0000313" key="3">
    <source>
        <dbReference type="EMBL" id="KEI17800.1"/>
    </source>
</evidence>
<feature type="domain" description="GmrSD restriction endonucleases C-terminal" evidence="2">
    <location>
        <begin position="415"/>
        <end position="567"/>
    </location>
</feature>
<protein>
    <recommendedName>
        <fullName evidence="5">DUF262 domain-containing protein</fullName>
    </recommendedName>
</protein>
<gene>
    <name evidence="3" type="ORF">Z959_06035</name>
</gene>
<evidence type="ECO:0000259" key="1">
    <source>
        <dbReference type="Pfam" id="PF03235"/>
    </source>
</evidence>
<reference evidence="3 4" key="1">
    <citation type="submission" date="2014-02" db="EMBL/GenBank/DDBJ databases">
        <title>Plasmidome dynamics in the species complex Clostridium novyi sensu lato converts strains of independent lineages into distinctly different pathogens.</title>
        <authorList>
            <person name="Skarin H."/>
            <person name="Segerman B."/>
        </authorList>
    </citation>
    <scope>NUCLEOTIDE SEQUENCE [LARGE SCALE GENOMIC DNA]</scope>
    <source>
        <strain evidence="3 4">ATCC 27606</strain>
    </source>
</reference>
<evidence type="ECO:0000259" key="2">
    <source>
        <dbReference type="Pfam" id="PF07510"/>
    </source>
</evidence>
<accession>A0AA40M655</accession>
<comment type="caution">
    <text evidence="3">The sequence shown here is derived from an EMBL/GenBank/DDBJ whole genome shotgun (WGS) entry which is preliminary data.</text>
</comment>
<dbReference type="PANTHER" id="PTHR35149">
    <property type="entry name" value="SLL5132 PROTEIN"/>
    <property type="match status" value="1"/>
</dbReference>
<evidence type="ECO:0008006" key="5">
    <source>
        <dbReference type="Google" id="ProtNLM"/>
    </source>
</evidence>
<dbReference type="Pfam" id="PF07510">
    <property type="entry name" value="GmrSD_C"/>
    <property type="match status" value="1"/>
</dbReference>
<dbReference type="EMBL" id="JENW01000021">
    <property type="protein sequence ID" value="KEI17800.1"/>
    <property type="molecule type" value="Genomic_DNA"/>
</dbReference>
<keyword evidence="4" id="KW-1185">Reference proteome</keyword>
<feature type="domain" description="GmrSD restriction endonucleases N-terminal" evidence="1">
    <location>
        <begin position="12"/>
        <end position="243"/>
    </location>
</feature>
<dbReference type="Pfam" id="PF03235">
    <property type="entry name" value="GmrSD_N"/>
    <property type="match status" value="1"/>
</dbReference>
<organism evidence="3 4">
    <name type="scientific">Clostridium novyi B str. ATCC 27606</name>
    <dbReference type="NCBI Taxonomy" id="1443123"/>
    <lineage>
        <taxon>Bacteria</taxon>
        <taxon>Bacillati</taxon>
        <taxon>Bacillota</taxon>
        <taxon>Clostridia</taxon>
        <taxon>Eubacteriales</taxon>
        <taxon>Clostridiaceae</taxon>
        <taxon>Clostridium</taxon>
    </lineage>
</organism>
<evidence type="ECO:0000313" key="4">
    <source>
        <dbReference type="Proteomes" id="UP000027770"/>
    </source>
</evidence>
<dbReference type="InterPro" id="IPR011089">
    <property type="entry name" value="GmrSD_C"/>
</dbReference>
<dbReference type="PANTHER" id="PTHR35149:SF2">
    <property type="entry name" value="DUF262 DOMAIN-CONTAINING PROTEIN"/>
    <property type="match status" value="1"/>
</dbReference>
<dbReference type="InterPro" id="IPR004919">
    <property type="entry name" value="GmrSD_N"/>
</dbReference>